<organism evidence="1 2">
    <name type="scientific">Rhodovulum viride</name>
    <dbReference type="NCBI Taxonomy" id="1231134"/>
    <lineage>
        <taxon>Bacteria</taxon>
        <taxon>Pseudomonadati</taxon>
        <taxon>Pseudomonadota</taxon>
        <taxon>Alphaproteobacteria</taxon>
        <taxon>Rhodobacterales</taxon>
        <taxon>Paracoccaceae</taxon>
        <taxon>Rhodovulum</taxon>
    </lineage>
</organism>
<comment type="caution">
    <text evidence="1">The sequence shown here is derived from an EMBL/GenBank/DDBJ whole genome shotgun (WGS) entry which is preliminary data.</text>
</comment>
<gene>
    <name evidence="1" type="ORF">BYZ73_20575</name>
</gene>
<proteinExistence type="predicted"/>
<protein>
    <recommendedName>
        <fullName evidence="3">XRE family transcriptional regulator</fullName>
    </recommendedName>
</protein>
<evidence type="ECO:0008006" key="3">
    <source>
        <dbReference type="Google" id="ProtNLM"/>
    </source>
</evidence>
<dbReference type="Proteomes" id="UP000248659">
    <property type="component" value="Unassembled WGS sequence"/>
</dbReference>
<accession>A0ABX9DDD6</accession>
<reference evidence="1 2" key="1">
    <citation type="submission" date="2017-01" db="EMBL/GenBank/DDBJ databases">
        <title>Genome sequence of Rhodovulum viride JA756.</title>
        <authorList>
            <person name="Lakshmi K.V."/>
            <person name="Tushar L.D."/>
            <person name="Sasikala C."/>
            <person name="Venkataramana C."/>
        </authorList>
    </citation>
    <scope>NUCLEOTIDE SEQUENCE [LARGE SCALE GENOMIC DNA]</scope>
    <source>
        <strain evidence="1 2">JA756</strain>
    </source>
</reference>
<dbReference type="EMBL" id="MUAV01000059">
    <property type="protein sequence ID" value="RAP39426.1"/>
    <property type="molecule type" value="Genomic_DNA"/>
</dbReference>
<sequence length="165" mass="17565">MALLHALNMRGARSNPKEKAFPMNKRLFTQMARALIARVGGVDAACAAIEAEFGEPVSRGTISKIQNGHLDITFAQVAALQKATGDIAFANFLRRSVSATGATAIITHVQTLKETSEAVIAQAEAERAGDEESRLRAVKETDEAIDVMKAYRAGLLAGLDARAAE</sequence>
<keyword evidence="2" id="KW-1185">Reference proteome</keyword>
<evidence type="ECO:0000313" key="1">
    <source>
        <dbReference type="EMBL" id="RAP39426.1"/>
    </source>
</evidence>
<evidence type="ECO:0000313" key="2">
    <source>
        <dbReference type="Proteomes" id="UP000248659"/>
    </source>
</evidence>
<name>A0ABX9DDD6_9RHOB</name>